<protein>
    <submittedName>
        <fullName evidence="1">Uncharacterized protein</fullName>
    </submittedName>
</protein>
<evidence type="ECO:0000313" key="1">
    <source>
        <dbReference type="EMBL" id="GFN99201.1"/>
    </source>
</evidence>
<comment type="caution">
    <text evidence="1">The sequence shown here is derived from an EMBL/GenBank/DDBJ whole genome shotgun (WGS) entry which is preliminary data.</text>
</comment>
<dbReference type="EMBL" id="BLXT01002950">
    <property type="protein sequence ID" value="GFN99201.1"/>
    <property type="molecule type" value="Genomic_DNA"/>
</dbReference>
<dbReference type="AlphaFoldDB" id="A0AAV3ZXB2"/>
<keyword evidence="2" id="KW-1185">Reference proteome</keyword>
<organism evidence="1 2">
    <name type="scientific">Plakobranchus ocellatus</name>
    <dbReference type="NCBI Taxonomy" id="259542"/>
    <lineage>
        <taxon>Eukaryota</taxon>
        <taxon>Metazoa</taxon>
        <taxon>Spiralia</taxon>
        <taxon>Lophotrochozoa</taxon>
        <taxon>Mollusca</taxon>
        <taxon>Gastropoda</taxon>
        <taxon>Heterobranchia</taxon>
        <taxon>Euthyneura</taxon>
        <taxon>Panpulmonata</taxon>
        <taxon>Sacoglossa</taxon>
        <taxon>Placobranchoidea</taxon>
        <taxon>Plakobranchidae</taxon>
        <taxon>Plakobranchus</taxon>
    </lineage>
</organism>
<gene>
    <name evidence="1" type="ORF">PoB_002570700</name>
</gene>
<reference evidence="1 2" key="1">
    <citation type="journal article" date="2021" name="Elife">
        <title>Chloroplast acquisition without the gene transfer in kleptoplastic sea slugs, Plakobranchus ocellatus.</title>
        <authorList>
            <person name="Maeda T."/>
            <person name="Takahashi S."/>
            <person name="Yoshida T."/>
            <person name="Shimamura S."/>
            <person name="Takaki Y."/>
            <person name="Nagai Y."/>
            <person name="Toyoda A."/>
            <person name="Suzuki Y."/>
            <person name="Arimoto A."/>
            <person name="Ishii H."/>
            <person name="Satoh N."/>
            <person name="Nishiyama T."/>
            <person name="Hasebe M."/>
            <person name="Maruyama T."/>
            <person name="Minagawa J."/>
            <person name="Obokata J."/>
            <person name="Shigenobu S."/>
        </authorList>
    </citation>
    <scope>NUCLEOTIDE SEQUENCE [LARGE SCALE GENOMIC DNA]</scope>
</reference>
<sequence>MSQNGMSRDIHEFNSFDSSFNILNQMDVISFLLISRFADEGALWLITLIEVDPNDQLISGSQKVTILYHPMCNGGEVQCHPRNMSSPSVRGATPTEWRRHINPFPLRKSLLVFGLYKMLY</sequence>
<evidence type="ECO:0000313" key="2">
    <source>
        <dbReference type="Proteomes" id="UP000735302"/>
    </source>
</evidence>
<proteinExistence type="predicted"/>
<accession>A0AAV3ZXB2</accession>
<name>A0AAV3ZXB2_9GAST</name>
<dbReference type="Proteomes" id="UP000735302">
    <property type="component" value="Unassembled WGS sequence"/>
</dbReference>